<gene>
    <name evidence="8" type="ORF">A6K76_05550</name>
</gene>
<dbReference type="SUPFAM" id="SSF102712">
    <property type="entry name" value="JAB1/MPN domain"/>
    <property type="match status" value="1"/>
</dbReference>
<evidence type="ECO:0000256" key="3">
    <source>
        <dbReference type="ARBA" id="ARBA00022723"/>
    </source>
</evidence>
<evidence type="ECO:0000256" key="1">
    <source>
        <dbReference type="ARBA" id="ARBA00010243"/>
    </source>
</evidence>
<comment type="caution">
    <text evidence="8">The sequence shown here is derived from an EMBL/GenBank/DDBJ whole genome shotgun (WGS) entry which is preliminary data.</text>
</comment>
<comment type="similarity">
    <text evidence="1">Belongs to the UPF0758 family.</text>
</comment>
<evidence type="ECO:0000259" key="7">
    <source>
        <dbReference type="PROSITE" id="PS50249"/>
    </source>
</evidence>
<dbReference type="Proteomes" id="UP000093482">
    <property type="component" value="Unassembled WGS sequence"/>
</dbReference>
<name>A0A1C0Z1M8_9BACL</name>
<evidence type="ECO:0000313" key="8">
    <source>
        <dbReference type="EMBL" id="OCS93357.1"/>
    </source>
</evidence>
<evidence type="ECO:0000313" key="9">
    <source>
        <dbReference type="Proteomes" id="UP000093482"/>
    </source>
</evidence>
<dbReference type="Gene3D" id="3.40.140.10">
    <property type="entry name" value="Cytidine Deaminase, domain 2"/>
    <property type="match status" value="1"/>
</dbReference>
<accession>A0A1C0Z1M8</accession>
<evidence type="ECO:0000256" key="2">
    <source>
        <dbReference type="ARBA" id="ARBA00022670"/>
    </source>
</evidence>
<dbReference type="GO" id="GO:0046872">
    <property type="term" value="F:metal ion binding"/>
    <property type="evidence" value="ECO:0007669"/>
    <property type="project" value="UniProtKB-KW"/>
</dbReference>
<dbReference type="InterPro" id="IPR037518">
    <property type="entry name" value="MPN"/>
</dbReference>
<dbReference type="RefSeq" id="WP_066461793.1">
    <property type="nucleotide sequence ID" value="NZ_MATO01000010.1"/>
</dbReference>
<dbReference type="CDD" id="cd08071">
    <property type="entry name" value="MPN_DUF2466"/>
    <property type="match status" value="1"/>
</dbReference>
<feature type="domain" description="MPN" evidence="7">
    <location>
        <begin position="22"/>
        <end position="146"/>
    </location>
</feature>
<organism evidence="8 9">
    <name type="scientific">Caryophanon latum</name>
    <dbReference type="NCBI Taxonomy" id="33977"/>
    <lineage>
        <taxon>Bacteria</taxon>
        <taxon>Bacillati</taxon>
        <taxon>Bacillota</taxon>
        <taxon>Bacilli</taxon>
        <taxon>Bacillales</taxon>
        <taxon>Caryophanaceae</taxon>
        <taxon>Caryophanon</taxon>
    </lineage>
</organism>
<evidence type="ECO:0000256" key="6">
    <source>
        <dbReference type="ARBA" id="ARBA00023049"/>
    </source>
</evidence>
<sequence length="146" mass="16356">METIYEVVRVKQVVKEMNGVASIRSPRDLATLAFNLIGEEDREVFLVICLNTKNQAIAVHRVHVGTINASIIHPREVMKTAILNNAASIVVSHNHPSTNTTPSQEDLEVTERLKQAGEILGIELLDHIIVTPIEKNYISFREKGYM</sequence>
<dbReference type="InterPro" id="IPR025657">
    <property type="entry name" value="RadC_JAB"/>
</dbReference>
<keyword evidence="6" id="KW-0482">Metalloprotease</keyword>
<reference evidence="8 9" key="1">
    <citation type="submission" date="2016-07" db="EMBL/GenBank/DDBJ databases">
        <title>Caryophanon latum genome sequencing.</title>
        <authorList>
            <person name="Verma A."/>
            <person name="Pal Y."/>
            <person name="Krishnamurthi S."/>
        </authorList>
    </citation>
    <scope>NUCLEOTIDE SEQUENCE [LARGE SCALE GENOMIC DNA]</scope>
    <source>
        <strain evidence="8 9">DSM 14151</strain>
    </source>
</reference>
<keyword evidence="2" id="KW-0645">Protease</keyword>
<protein>
    <submittedName>
        <fullName evidence="8">DNA repair protein RadC</fullName>
    </submittedName>
</protein>
<dbReference type="Pfam" id="PF04002">
    <property type="entry name" value="RadC"/>
    <property type="match status" value="1"/>
</dbReference>
<evidence type="ECO:0000256" key="4">
    <source>
        <dbReference type="ARBA" id="ARBA00022801"/>
    </source>
</evidence>
<keyword evidence="5" id="KW-0862">Zinc</keyword>
<dbReference type="GO" id="GO:0008237">
    <property type="term" value="F:metallopeptidase activity"/>
    <property type="evidence" value="ECO:0007669"/>
    <property type="project" value="UniProtKB-KW"/>
</dbReference>
<dbReference type="AlphaFoldDB" id="A0A1C0Z1M8"/>
<dbReference type="OrthoDB" id="9804482at2"/>
<dbReference type="PANTHER" id="PTHR30471:SF3">
    <property type="entry name" value="UPF0758 PROTEIN YEES-RELATED"/>
    <property type="match status" value="1"/>
</dbReference>
<keyword evidence="9" id="KW-1185">Reference proteome</keyword>
<dbReference type="EMBL" id="MATO01000010">
    <property type="protein sequence ID" value="OCS93357.1"/>
    <property type="molecule type" value="Genomic_DNA"/>
</dbReference>
<dbReference type="NCBIfam" id="TIGR00608">
    <property type="entry name" value="radc"/>
    <property type="match status" value="1"/>
</dbReference>
<dbReference type="GO" id="GO:0006508">
    <property type="term" value="P:proteolysis"/>
    <property type="evidence" value="ECO:0007669"/>
    <property type="project" value="UniProtKB-KW"/>
</dbReference>
<dbReference type="PANTHER" id="PTHR30471">
    <property type="entry name" value="DNA REPAIR PROTEIN RADC"/>
    <property type="match status" value="1"/>
</dbReference>
<keyword evidence="3" id="KW-0479">Metal-binding</keyword>
<keyword evidence="4" id="KW-0378">Hydrolase</keyword>
<proteinExistence type="inferred from homology"/>
<dbReference type="InterPro" id="IPR001405">
    <property type="entry name" value="UPF0758"/>
</dbReference>
<evidence type="ECO:0000256" key="5">
    <source>
        <dbReference type="ARBA" id="ARBA00022833"/>
    </source>
</evidence>
<dbReference type="PROSITE" id="PS50249">
    <property type="entry name" value="MPN"/>
    <property type="match status" value="1"/>
</dbReference>